<dbReference type="Gramene" id="Mp4g06700.1">
    <property type="protein sequence ID" value="Mp4g06700.1.cds1"/>
    <property type="gene ID" value="Mp4g06700"/>
</dbReference>
<reference evidence="2" key="1">
    <citation type="journal article" date="2017" name="Cell">
        <title>Insights into land plant evolution garnered from the Marchantia polymorpha genome.</title>
        <authorList>
            <person name="Bowman J.L."/>
            <person name="Kohchi T."/>
            <person name="Yamato K.T."/>
            <person name="Jenkins J."/>
            <person name="Shu S."/>
            <person name="Ishizaki K."/>
            <person name="Yamaoka S."/>
            <person name="Nishihama R."/>
            <person name="Nakamura Y."/>
            <person name="Berger F."/>
            <person name="Adam C."/>
            <person name="Aki S.S."/>
            <person name="Althoff F."/>
            <person name="Araki T."/>
            <person name="Arteaga-Vazquez M.A."/>
            <person name="Balasubrmanian S."/>
            <person name="Barry K."/>
            <person name="Bauer D."/>
            <person name="Boehm C.R."/>
            <person name="Briginshaw L."/>
            <person name="Caballero-Perez J."/>
            <person name="Catarino B."/>
            <person name="Chen F."/>
            <person name="Chiyoda S."/>
            <person name="Chovatia M."/>
            <person name="Davies K.M."/>
            <person name="Delmans M."/>
            <person name="Demura T."/>
            <person name="Dierschke T."/>
            <person name="Dolan L."/>
            <person name="Dorantes-Acosta A.E."/>
            <person name="Eklund D.M."/>
            <person name="Florent S.N."/>
            <person name="Flores-Sandoval E."/>
            <person name="Fujiyama A."/>
            <person name="Fukuzawa H."/>
            <person name="Galik B."/>
            <person name="Grimanelli D."/>
            <person name="Grimwood J."/>
            <person name="Grossniklaus U."/>
            <person name="Hamada T."/>
            <person name="Haseloff J."/>
            <person name="Hetherington A.J."/>
            <person name="Higo A."/>
            <person name="Hirakawa Y."/>
            <person name="Hundley H.N."/>
            <person name="Ikeda Y."/>
            <person name="Inoue K."/>
            <person name="Inoue S.I."/>
            <person name="Ishida S."/>
            <person name="Jia Q."/>
            <person name="Kakita M."/>
            <person name="Kanazawa T."/>
            <person name="Kawai Y."/>
            <person name="Kawashima T."/>
            <person name="Kennedy M."/>
            <person name="Kinose K."/>
            <person name="Kinoshita T."/>
            <person name="Kohara Y."/>
            <person name="Koide E."/>
            <person name="Komatsu K."/>
            <person name="Kopischke S."/>
            <person name="Kubo M."/>
            <person name="Kyozuka J."/>
            <person name="Lagercrantz U."/>
            <person name="Lin S.S."/>
            <person name="Lindquist E."/>
            <person name="Lipzen A.M."/>
            <person name="Lu C.W."/>
            <person name="De Luna E."/>
            <person name="Martienssen R.A."/>
            <person name="Minamino N."/>
            <person name="Mizutani M."/>
            <person name="Mizutani M."/>
            <person name="Mochizuki N."/>
            <person name="Monte I."/>
            <person name="Mosher R."/>
            <person name="Nagasaki H."/>
            <person name="Nakagami H."/>
            <person name="Naramoto S."/>
            <person name="Nishitani K."/>
            <person name="Ohtani M."/>
            <person name="Okamoto T."/>
            <person name="Okumura M."/>
            <person name="Phillips J."/>
            <person name="Pollak B."/>
            <person name="Reinders A."/>
            <person name="Rovekamp M."/>
            <person name="Sano R."/>
            <person name="Sawa S."/>
            <person name="Schmid M.W."/>
            <person name="Shirakawa M."/>
            <person name="Solano R."/>
            <person name="Spunde A."/>
            <person name="Suetsugu N."/>
            <person name="Sugano S."/>
            <person name="Sugiyama A."/>
            <person name="Sun R."/>
            <person name="Suzuki Y."/>
            <person name="Takenaka M."/>
            <person name="Takezawa D."/>
            <person name="Tomogane H."/>
            <person name="Tsuzuki M."/>
            <person name="Ueda T."/>
            <person name="Umeda M."/>
            <person name="Ward J.M."/>
            <person name="Watanabe Y."/>
            <person name="Yazaki K."/>
            <person name="Yokoyama R."/>
            <person name="Yoshitake Y."/>
            <person name="Yotsui I."/>
            <person name="Zachgo S."/>
            <person name="Schmutz J."/>
        </authorList>
    </citation>
    <scope>NUCLEOTIDE SEQUENCE [LARGE SCALE GENOMIC DNA]</scope>
    <source>
        <strain evidence="2">Tak-1</strain>
    </source>
</reference>
<dbReference type="Proteomes" id="UP000244005">
    <property type="component" value="Unassembled WGS sequence"/>
</dbReference>
<keyword evidence="2" id="KW-1185">Reference proteome</keyword>
<dbReference type="EMBL" id="KZ772797">
    <property type="protein sequence ID" value="PTQ30365.1"/>
    <property type="molecule type" value="Genomic_DNA"/>
</dbReference>
<accession>A0A2R6W942</accession>
<organism evidence="1 2">
    <name type="scientific">Marchantia polymorpha</name>
    <name type="common">Common liverwort</name>
    <name type="synonym">Marchantia aquatica</name>
    <dbReference type="NCBI Taxonomy" id="3197"/>
    <lineage>
        <taxon>Eukaryota</taxon>
        <taxon>Viridiplantae</taxon>
        <taxon>Streptophyta</taxon>
        <taxon>Embryophyta</taxon>
        <taxon>Marchantiophyta</taxon>
        <taxon>Marchantiopsida</taxon>
        <taxon>Marchantiidae</taxon>
        <taxon>Marchantiales</taxon>
        <taxon>Marchantiaceae</taxon>
        <taxon>Marchantia</taxon>
    </lineage>
</organism>
<evidence type="ECO:0000313" key="1">
    <source>
        <dbReference type="EMBL" id="PTQ30365.1"/>
    </source>
</evidence>
<dbReference type="AlphaFoldDB" id="A0A2R6W942"/>
<gene>
    <name evidence="1" type="ORF">MARPO_0125s0015</name>
</gene>
<evidence type="ECO:0000313" key="2">
    <source>
        <dbReference type="Proteomes" id="UP000244005"/>
    </source>
</evidence>
<name>A0A2R6W942_MARPO</name>
<proteinExistence type="predicted"/>
<sequence length="116" mass="13423">MVKPWGIRFSRTGRNGTIYGSMHACCSLFKFAFFSYTFERVGPAEQRFMKHSQTHRFHRSKHVMNLFLMEVDVCRCACTPDFSTNDSCTSSEGMFGVSDSSRSHRFNRAPCRMINE</sequence>
<protein>
    <submittedName>
        <fullName evidence="1">Uncharacterized protein</fullName>
    </submittedName>
</protein>